<evidence type="ECO:0000313" key="3">
    <source>
        <dbReference type="Proteomes" id="UP000003257"/>
    </source>
</evidence>
<protein>
    <recommendedName>
        <fullName evidence="4">Lipoprotein</fullName>
    </recommendedName>
</protein>
<dbReference type="PROSITE" id="PS51257">
    <property type="entry name" value="PROKAR_LIPOPROTEIN"/>
    <property type="match status" value="1"/>
</dbReference>
<name>A0ABM9X5I1_9RHOB</name>
<feature type="chain" id="PRO_5047515833" description="Lipoprotein" evidence="1">
    <location>
        <begin position="26"/>
        <end position="96"/>
    </location>
</feature>
<evidence type="ECO:0000256" key="1">
    <source>
        <dbReference type="SAM" id="SignalP"/>
    </source>
</evidence>
<reference evidence="2 3" key="1">
    <citation type="submission" date="2007-11" db="EMBL/GenBank/DDBJ databases">
        <authorList>
            <person name="Wagner-Dobler I."/>
            <person name="Ferriera S."/>
            <person name="Johnson J."/>
            <person name="Kravitz S."/>
            <person name="Beeson K."/>
            <person name="Sutton G."/>
            <person name="Rogers Y.-H."/>
            <person name="Friedman R."/>
            <person name="Frazier M."/>
            <person name="Venter J.C."/>
        </authorList>
    </citation>
    <scope>NUCLEOTIDE SEQUENCE [LARGE SCALE GENOMIC DNA]</scope>
    <source>
        <strain evidence="2 3">HEL-45</strain>
    </source>
</reference>
<dbReference type="Proteomes" id="UP000003257">
    <property type="component" value="Unassembled WGS sequence"/>
</dbReference>
<accession>A0ABM9X5I1</accession>
<evidence type="ECO:0000313" key="2">
    <source>
        <dbReference type="EMBL" id="EDQ04709.1"/>
    </source>
</evidence>
<gene>
    <name evidence="2" type="ORF">OIHEL45_13450</name>
</gene>
<keyword evidence="1" id="KW-0732">Signal</keyword>
<evidence type="ECO:0008006" key="4">
    <source>
        <dbReference type="Google" id="ProtNLM"/>
    </source>
</evidence>
<proteinExistence type="predicted"/>
<feature type="signal peptide" evidence="1">
    <location>
        <begin position="1"/>
        <end position="25"/>
    </location>
</feature>
<comment type="caution">
    <text evidence="2">The sequence shown here is derived from an EMBL/GenBank/DDBJ whole genome shotgun (WGS) entry which is preliminary data.</text>
</comment>
<organism evidence="2 3">
    <name type="scientific">Sulfitobacter indolifex HEL-45</name>
    <dbReference type="NCBI Taxonomy" id="391624"/>
    <lineage>
        <taxon>Bacteria</taxon>
        <taxon>Pseudomonadati</taxon>
        <taxon>Pseudomonadota</taxon>
        <taxon>Alphaproteobacteria</taxon>
        <taxon>Rhodobacterales</taxon>
        <taxon>Roseobacteraceae</taxon>
        <taxon>Sulfitobacter</taxon>
    </lineage>
</organism>
<keyword evidence="3" id="KW-1185">Reference proteome</keyword>
<sequence>MQKILRPALCLTFLGLAACDEIAVADDPAALADLRGQKSCVAAVGQQTGASGVAINTSRPIVELYRYVVNVPGAASWSCITDQNGKAIEIAEQRSG</sequence>
<dbReference type="RefSeq" id="WP_007119705.1">
    <property type="nucleotide sequence ID" value="NZ_ABID01000003.1"/>
</dbReference>
<dbReference type="EMBL" id="ABID01000003">
    <property type="protein sequence ID" value="EDQ04709.1"/>
    <property type="molecule type" value="Genomic_DNA"/>
</dbReference>